<dbReference type="AlphaFoldDB" id="C4JTR1"/>
<dbReference type="OrthoDB" id="4207733at2759"/>
<dbReference type="KEGG" id="ure:UREG_05850"/>
<feature type="compositionally biased region" description="Pro residues" evidence="1">
    <location>
        <begin position="1"/>
        <end position="10"/>
    </location>
</feature>
<feature type="compositionally biased region" description="Low complexity" evidence="1">
    <location>
        <begin position="105"/>
        <end position="125"/>
    </location>
</feature>
<feature type="region of interest" description="Disordered" evidence="1">
    <location>
        <begin position="1"/>
        <end position="88"/>
    </location>
</feature>
<dbReference type="InParanoid" id="C4JTR1"/>
<dbReference type="RefSeq" id="XP_002585161.1">
    <property type="nucleotide sequence ID" value="XM_002585115.1"/>
</dbReference>
<feature type="region of interest" description="Disordered" evidence="1">
    <location>
        <begin position="184"/>
        <end position="253"/>
    </location>
</feature>
<feature type="compositionally biased region" description="Low complexity" evidence="1">
    <location>
        <begin position="24"/>
        <end position="81"/>
    </location>
</feature>
<feature type="compositionally biased region" description="Acidic residues" evidence="1">
    <location>
        <begin position="205"/>
        <end position="216"/>
    </location>
</feature>
<reference evidence="3" key="1">
    <citation type="journal article" date="2009" name="Genome Res.">
        <title>Comparative genomic analyses of the human fungal pathogens Coccidioides and their relatives.</title>
        <authorList>
            <person name="Sharpton T.J."/>
            <person name="Stajich J.E."/>
            <person name="Rounsley S.D."/>
            <person name="Gardner M.J."/>
            <person name="Wortman J.R."/>
            <person name="Jordar V.S."/>
            <person name="Maiti R."/>
            <person name="Kodira C.D."/>
            <person name="Neafsey D.E."/>
            <person name="Zeng Q."/>
            <person name="Hung C.-Y."/>
            <person name="McMahan C."/>
            <person name="Muszewska A."/>
            <person name="Grynberg M."/>
            <person name="Mandel M.A."/>
            <person name="Kellner E.M."/>
            <person name="Barker B.M."/>
            <person name="Galgiani J.N."/>
            <person name="Orbach M.J."/>
            <person name="Kirkland T.N."/>
            <person name="Cole G.T."/>
            <person name="Henn M.R."/>
            <person name="Birren B.W."/>
            <person name="Taylor J.W."/>
        </authorList>
    </citation>
    <scope>NUCLEOTIDE SEQUENCE [LARGE SCALE GENOMIC DNA]</scope>
    <source>
        <strain evidence="3">UAMH 1704</strain>
    </source>
</reference>
<evidence type="ECO:0000256" key="1">
    <source>
        <dbReference type="SAM" id="MobiDB-lite"/>
    </source>
</evidence>
<accession>C4JTR1</accession>
<sequence>MSRVMSPPPVQKDLEAHKRRLRLLPRPIRTLSFSSKHTSSSPTTLSSPVHAGTRASTSRTPTTAITTVLPESQSPSGSPSKSLRRISTASRYFRPSALKRLFTPSTAAAAAASPTTSTTPANPHTSSPPDPPQRPPLTRLRDASSSIITYHRGRILDRDRRAERYCKIPLTQWNLENLQTELARQQTSVDPESSSNIHGRKSGDPEEEGAVVIEDDGAVRVLGLEKSDGGRGERKVTNESSGSGPSPSRRKAEKVVLPWLEDVAV</sequence>
<protein>
    <submittedName>
        <fullName evidence="2">Uncharacterized protein</fullName>
    </submittedName>
</protein>
<proteinExistence type="predicted"/>
<dbReference type="VEuPathDB" id="FungiDB:UREG_05850"/>
<dbReference type="GeneID" id="8443595"/>
<feature type="compositionally biased region" description="Pro residues" evidence="1">
    <location>
        <begin position="126"/>
        <end position="135"/>
    </location>
</feature>
<evidence type="ECO:0000313" key="3">
    <source>
        <dbReference type="Proteomes" id="UP000002058"/>
    </source>
</evidence>
<feature type="compositionally biased region" description="Basic and acidic residues" evidence="1">
    <location>
        <begin position="223"/>
        <end position="237"/>
    </location>
</feature>
<feature type="region of interest" description="Disordered" evidence="1">
    <location>
        <begin position="105"/>
        <end position="145"/>
    </location>
</feature>
<dbReference type="EMBL" id="CH476617">
    <property type="protein sequence ID" value="EEP81008.1"/>
    <property type="molecule type" value="Genomic_DNA"/>
</dbReference>
<gene>
    <name evidence="2" type="ORF">UREG_05850</name>
</gene>
<keyword evidence="3" id="KW-1185">Reference proteome</keyword>
<name>C4JTR1_UNCRE</name>
<dbReference type="HOGENOM" id="CLU_1050514_0_0_1"/>
<feature type="compositionally biased region" description="Polar residues" evidence="1">
    <location>
        <begin position="184"/>
        <end position="197"/>
    </location>
</feature>
<dbReference type="eggNOG" id="ENOG502T7V7">
    <property type="taxonomic scope" value="Eukaryota"/>
</dbReference>
<organism evidence="2 3">
    <name type="scientific">Uncinocarpus reesii (strain UAMH 1704)</name>
    <dbReference type="NCBI Taxonomy" id="336963"/>
    <lineage>
        <taxon>Eukaryota</taxon>
        <taxon>Fungi</taxon>
        <taxon>Dikarya</taxon>
        <taxon>Ascomycota</taxon>
        <taxon>Pezizomycotina</taxon>
        <taxon>Eurotiomycetes</taxon>
        <taxon>Eurotiomycetidae</taxon>
        <taxon>Onygenales</taxon>
        <taxon>Onygenaceae</taxon>
        <taxon>Uncinocarpus</taxon>
    </lineage>
</organism>
<evidence type="ECO:0000313" key="2">
    <source>
        <dbReference type="EMBL" id="EEP81008.1"/>
    </source>
</evidence>
<dbReference type="Proteomes" id="UP000002058">
    <property type="component" value="Unassembled WGS sequence"/>
</dbReference>